<keyword evidence="8 11" id="KW-0460">Magnesium</keyword>
<comment type="cofactor">
    <cofactor evidence="11">
        <name>Mg(2+)</name>
        <dbReference type="ChEBI" id="CHEBI:18420"/>
    </cofactor>
    <text evidence="11">Binds 1 Mg(2+) ion per subunit. The magnesium is bound as Mg-PRPP.</text>
</comment>
<dbReference type="RefSeq" id="WP_343751718.1">
    <property type="nucleotide sequence ID" value="NZ_BAAADM010000030.1"/>
</dbReference>
<evidence type="ECO:0000256" key="9">
    <source>
        <dbReference type="ARBA" id="ARBA00023134"/>
    </source>
</evidence>
<feature type="binding site" evidence="11">
    <location>
        <position position="104"/>
    </location>
    <ligand>
        <name>5-phospho-alpha-D-ribose 1-diphosphate</name>
        <dbReference type="ChEBI" id="CHEBI:58017"/>
    </ligand>
</feature>
<comment type="catalytic activity">
    <reaction evidence="11">
        <text>UMP + diphosphate = 5-phospho-alpha-D-ribose 1-diphosphate + uracil</text>
        <dbReference type="Rhea" id="RHEA:13017"/>
        <dbReference type="ChEBI" id="CHEBI:17568"/>
        <dbReference type="ChEBI" id="CHEBI:33019"/>
        <dbReference type="ChEBI" id="CHEBI:57865"/>
        <dbReference type="ChEBI" id="CHEBI:58017"/>
        <dbReference type="EC" id="2.4.2.9"/>
    </reaction>
</comment>
<evidence type="ECO:0000256" key="6">
    <source>
        <dbReference type="ARBA" id="ARBA00022679"/>
    </source>
</evidence>
<proteinExistence type="inferred from homology"/>
<comment type="activity regulation">
    <text evidence="11">Allosterically activated by GTP.</text>
</comment>
<evidence type="ECO:0000313" key="14">
    <source>
        <dbReference type="Proteomes" id="UP001501459"/>
    </source>
</evidence>
<evidence type="ECO:0000256" key="4">
    <source>
        <dbReference type="ARBA" id="ARBA00022533"/>
    </source>
</evidence>
<evidence type="ECO:0000256" key="1">
    <source>
        <dbReference type="ARBA" id="ARBA00005180"/>
    </source>
</evidence>
<evidence type="ECO:0000256" key="11">
    <source>
        <dbReference type="HAMAP-Rule" id="MF_01218"/>
    </source>
</evidence>
<dbReference type="NCBIfam" id="TIGR01091">
    <property type="entry name" value="upp"/>
    <property type="match status" value="1"/>
</dbReference>
<evidence type="ECO:0000256" key="8">
    <source>
        <dbReference type="ARBA" id="ARBA00022842"/>
    </source>
</evidence>
<gene>
    <name evidence="11 13" type="primary">upp</name>
    <name evidence="13" type="ORF">GCM10008983_11250</name>
</gene>
<feature type="binding site" evidence="11">
    <location>
        <position position="194"/>
    </location>
    <ligand>
        <name>uracil</name>
        <dbReference type="ChEBI" id="CHEBI:17568"/>
    </ligand>
</feature>
<reference evidence="13 14" key="1">
    <citation type="journal article" date="2019" name="Int. J. Syst. Evol. Microbiol.">
        <title>The Global Catalogue of Microorganisms (GCM) 10K type strain sequencing project: providing services to taxonomists for standard genome sequencing and annotation.</title>
        <authorList>
            <consortium name="The Broad Institute Genomics Platform"/>
            <consortium name="The Broad Institute Genome Sequencing Center for Infectious Disease"/>
            <person name="Wu L."/>
            <person name="Ma J."/>
        </authorList>
    </citation>
    <scope>NUCLEOTIDE SEQUENCE [LARGE SCALE GENOMIC DNA]</scope>
    <source>
        <strain evidence="13 14">JCM 12149</strain>
    </source>
</reference>
<evidence type="ECO:0000256" key="7">
    <source>
        <dbReference type="ARBA" id="ARBA00022741"/>
    </source>
</evidence>
<dbReference type="EMBL" id="BAAADM010000030">
    <property type="protein sequence ID" value="GAA0436310.1"/>
    <property type="molecule type" value="Genomic_DNA"/>
</dbReference>
<comment type="caution">
    <text evidence="13">The sequence shown here is derived from an EMBL/GenBank/DDBJ whole genome shotgun (WGS) entry which is preliminary data.</text>
</comment>
<name>A0ABN0Z6S6_9BACI</name>
<comment type="similarity">
    <text evidence="2 11">Belongs to the UPRTase family.</text>
</comment>
<evidence type="ECO:0000256" key="3">
    <source>
        <dbReference type="ARBA" id="ARBA00011894"/>
    </source>
</evidence>
<evidence type="ECO:0000259" key="12">
    <source>
        <dbReference type="Pfam" id="PF14681"/>
    </source>
</evidence>
<dbReference type="Gene3D" id="3.40.50.2020">
    <property type="match status" value="1"/>
</dbReference>
<dbReference type="Pfam" id="PF14681">
    <property type="entry name" value="UPRTase"/>
    <property type="match status" value="1"/>
</dbReference>
<feature type="domain" description="Phosphoribosyltransferase" evidence="12">
    <location>
        <begin position="6"/>
        <end position="208"/>
    </location>
</feature>
<dbReference type="InterPro" id="IPR050054">
    <property type="entry name" value="UPRTase/APRTase"/>
</dbReference>
<dbReference type="HAMAP" id="MF_01218_B">
    <property type="entry name" value="Upp_B"/>
    <property type="match status" value="1"/>
</dbReference>
<feature type="binding site" evidence="11">
    <location>
        <position position="200"/>
    </location>
    <ligand>
        <name>5-phospho-alpha-D-ribose 1-diphosphate</name>
        <dbReference type="ChEBI" id="CHEBI:58017"/>
    </ligand>
</feature>
<dbReference type="PANTHER" id="PTHR32315">
    <property type="entry name" value="ADENINE PHOSPHORIBOSYLTRANSFERASE"/>
    <property type="match status" value="1"/>
</dbReference>
<dbReference type="GO" id="GO:0016757">
    <property type="term" value="F:glycosyltransferase activity"/>
    <property type="evidence" value="ECO:0007669"/>
    <property type="project" value="UniProtKB-KW"/>
</dbReference>
<accession>A0ABN0Z6S6</accession>
<organism evidence="13 14">
    <name type="scientific">Lentibacillus halophilus</name>
    <dbReference type="NCBI Taxonomy" id="295065"/>
    <lineage>
        <taxon>Bacteria</taxon>
        <taxon>Bacillati</taxon>
        <taxon>Bacillota</taxon>
        <taxon>Bacilli</taxon>
        <taxon>Bacillales</taxon>
        <taxon>Bacillaceae</taxon>
        <taxon>Lentibacillus</taxon>
    </lineage>
</organism>
<feature type="binding site" evidence="11">
    <location>
        <begin position="131"/>
        <end position="139"/>
    </location>
    <ligand>
        <name>5-phospho-alpha-D-ribose 1-diphosphate</name>
        <dbReference type="ChEBI" id="CHEBI:58017"/>
    </ligand>
</feature>
<keyword evidence="5 11" id="KW-0328">Glycosyltransferase</keyword>
<dbReference type="NCBIfam" id="NF001097">
    <property type="entry name" value="PRK00129.1"/>
    <property type="match status" value="1"/>
</dbReference>
<dbReference type="CDD" id="cd06223">
    <property type="entry name" value="PRTases_typeI"/>
    <property type="match status" value="1"/>
</dbReference>
<dbReference type="SUPFAM" id="SSF53271">
    <property type="entry name" value="PRTase-like"/>
    <property type="match status" value="1"/>
</dbReference>
<dbReference type="PANTHER" id="PTHR32315:SF4">
    <property type="entry name" value="URACIL PHOSPHORIBOSYLTRANSFERASE, CHLOROPLASTIC"/>
    <property type="match status" value="1"/>
</dbReference>
<dbReference type="InterPro" id="IPR005765">
    <property type="entry name" value="UPRT"/>
</dbReference>
<dbReference type="InterPro" id="IPR034332">
    <property type="entry name" value="Upp_B"/>
</dbReference>
<keyword evidence="14" id="KW-1185">Reference proteome</keyword>
<keyword evidence="9 11" id="KW-0342">GTP-binding</keyword>
<dbReference type="Proteomes" id="UP001501459">
    <property type="component" value="Unassembled WGS sequence"/>
</dbReference>
<feature type="binding site" evidence="11">
    <location>
        <begin position="199"/>
        <end position="201"/>
    </location>
    <ligand>
        <name>uracil</name>
        <dbReference type="ChEBI" id="CHEBI:17568"/>
    </ligand>
</feature>
<sequence>MGNVHVLDHPLIQHKLTYIRDKHTGTKEFRELVDEVAALMAFEITRNFPLQEKTTETPMMEATTNVLAGKKVGLIPILRAGLGMVDGMLNLIPAARVGHVGMYRDPETLTPHEYYVKLPSDIEERELIVLDPMLATGGSANDAIYSLKKRGARQIRLMCLVGAPEGVEVIQNEHPDVDIFLAALDERLNDDGFIVPGLGDAGDRLYGTK</sequence>
<keyword evidence="4 11" id="KW-0021">Allosteric enzyme</keyword>
<evidence type="ECO:0000256" key="2">
    <source>
        <dbReference type="ARBA" id="ARBA00009516"/>
    </source>
</evidence>
<evidence type="ECO:0000256" key="10">
    <source>
        <dbReference type="ARBA" id="ARBA00031082"/>
    </source>
</evidence>
<comment type="function">
    <text evidence="11">Catalyzes the conversion of uracil and 5-phospho-alpha-D-ribose 1-diphosphate (PRPP) to UMP and diphosphate.</text>
</comment>
<keyword evidence="7 11" id="KW-0547">Nucleotide-binding</keyword>
<evidence type="ECO:0000256" key="5">
    <source>
        <dbReference type="ARBA" id="ARBA00022676"/>
    </source>
</evidence>
<dbReference type="InterPro" id="IPR000836">
    <property type="entry name" value="PRTase_dom"/>
</dbReference>
<dbReference type="InterPro" id="IPR029057">
    <property type="entry name" value="PRTase-like"/>
</dbReference>
<dbReference type="EC" id="2.4.2.9" evidence="3 11"/>
<evidence type="ECO:0000313" key="13">
    <source>
        <dbReference type="EMBL" id="GAA0436310.1"/>
    </source>
</evidence>
<keyword evidence="6 11" id="KW-0808">Transferase</keyword>
<feature type="binding site" evidence="11">
    <location>
        <position position="79"/>
    </location>
    <ligand>
        <name>5-phospho-alpha-D-ribose 1-diphosphate</name>
        <dbReference type="ChEBI" id="CHEBI:58017"/>
    </ligand>
</feature>
<protein>
    <recommendedName>
        <fullName evidence="3 11">Uracil phosphoribosyltransferase</fullName>
        <ecNumber evidence="3 11">2.4.2.9</ecNumber>
    </recommendedName>
    <alternativeName>
        <fullName evidence="10 11">UMP pyrophosphorylase</fullName>
    </alternativeName>
    <alternativeName>
        <fullName evidence="11">UPRTase</fullName>
    </alternativeName>
</protein>
<comment type="pathway">
    <text evidence="1 11">Pyrimidine metabolism; UMP biosynthesis via salvage pathway; UMP from uracil: step 1/1.</text>
</comment>